<name>A0A4Y3K984_CELUD</name>
<protein>
    <submittedName>
        <fullName evidence="1">Uncharacterized protein</fullName>
    </submittedName>
</protein>
<comment type="caution">
    <text evidence="1">The sequence shown here is derived from an EMBL/GenBank/DDBJ whole genome shotgun (WGS) entry which is preliminary data.</text>
</comment>
<dbReference type="AlphaFoldDB" id="A0A4Y3K984"/>
<dbReference type="RefSeq" id="WP_279589644.1">
    <property type="nucleotide sequence ID" value="NZ_BJLP01000021.1"/>
</dbReference>
<evidence type="ECO:0000313" key="1">
    <source>
        <dbReference type="EMBL" id="GEA81051.1"/>
    </source>
</evidence>
<dbReference type="Proteomes" id="UP000315842">
    <property type="component" value="Unassembled WGS sequence"/>
</dbReference>
<gene>
    <name evidence="1" type="ORF">CUD01_14950</name>
</gene>
<keyword evidence="2" id="KW-1185">Reference proteome</keyword>
<accession>A0A4Y3K984</accession>
<organism evidence="1 2">
    <name type="scientific">Cellulomonas uda</name>
    <dbReference type="NCBI Taxonomy" id="1714"/>
    <lineage>
        <taxon>Bacteria</taxon>
        <taxon>Bacillati</taxon>
        <taxon>Actinomycetota</taxon>
        <taxon>Actinomycetes</taxon>
        <taxon>Micrococcales</taxon>
        <taxon>Cellulomonadaceae</taxon>
        <taxon>Cellulomonas</taxon>
    </lineage>
</organism>
<dbReference type="EMBL" id="BJLP01000021">
    <property type="protein sequence ID" value="GEA81051.1"/>
    <property type="molecule type" value="Genomic_DNA"/>
</dbReference>
<reference evidence="1 2" key="1">
    <citation type="submission" date="2019-06" db="EMBL/GenBank/DDBJ databases">
        <title>Whole genome shotgun sequence of Cellulomonas uda NBRC 3747.</title>
        <authorList>
            <person name="Hosoyama A."/>
            <person name="Uohara A."/>
            <person name="Ohji S."/>
            <person name="Ichikawa N."/>
        </authorList>
    </citation>
    <scope>NUCLEOTIDE SEQUENCE [LARGE SCALE GENOMIC DNA]</scope>
    <source>
        <strain evidence="1 2">NBRC 3747</strain>
    </source>
</reference>
<sequence length="43" mass="4794">MHLLLADPTQTLDSPDADRDEPVVTTFLAVAQAQNDELPPFWD</sequence>
<proteinExistence type="predicted"/>
<evidence type="ECO:0000313" key="2">
    <source>
        <dbReference type="Proteomes" id="UP000315842"/>
    </source>
</evidence>